<reference evidence="3" key="1">
    <citation type="submission" date="2009-12" db="EMBL/GenBank/DDBJ databases">
        <title>Complete sequence of Treponema azotonutricium strain ZAS-9.</title>
        <authorList>
            <person name="Tetu S.G."/>
            <person name="Matson E."/>
            <person name="Ren Q."/>
            <person name="Seshadri R."/>
            <person name="Elbourne L."/>
            <person name="Hassan K.A."/>
            <person name="Durkin A."/>
            <person name="Radune D."/>
            <person name="Mohamoud Y."/>
            <person name="Shay R."/>
            <person name="Jin S."/>
            <person name="Zhang X."/>
            <person name="Lucey K."/>
            <person name="Ballor N.R."/>
            <person name="Ottesen E."/>
            <person name="Rosenthal R."/>
            <person name="Allen A."/>
            <person name="Leadbetter J.R."/>
            <person name="Paulsen I.T."/>
        </authorList>
    </citation>
    <scope>NUCLEOTIDE SEQUENCE [LARGE SCALE GENOMIC DNA]</scope>
    <source>
        <strain evidence="3">ATCC BAA-888 / DSM 13862 / ZAS-9</strain>
    </source>
</reference>
<evidence type="ECO:0000313" key="2">
    <source>
        <dbReference type="EMBL" id="AEF82293.1"/>
    </source>
</evidence>
<reference evidence="2 3" key="2">
    <citation type="journal article" date="2011" name="ISME J.">
        <title>RNA-seq reveals cooperative metabolic interactions between two termite-gut spirochete species in co-culture.</title>
        <authorList>
            <person name="Rosenthal A.Z."/>
            <person name="Matson E.G."/>
            <person name="Eldar A."/>
            <person name="Leadbetter J.R."/>
        </authorList>
    </citation>
    <scope>NUCLEOTIDE SEQUENCE [LARGE SCALE GENOMIC DNA]</scope>
    <source>
        <strain evidence="3">ATCC BAA-888 / DSM 13862 / ZAS-9</strain>
    </source>
</reference>
<accession>F5YC44</accession>
<keyword evidence="3" id="KW-1185">Reference proteome</keyword>
<dbReference type="InParanoid" id="F5YC44"/>
<feature type="compositionally biased region" description="Low complexity" evidence="1">
    <location>
        <begin position="266"/>
        <end position="276"/>
    </location>
</feature>
<gene>
    <name evidence="2" type="ordered locus">TREAZ_0529</name>
</gene>
<dbReference type="AlphaFoldDB" id="F5YC44"/>
<proteinExistence type="predicted"/>
<dbReference type="KEGG" id="taz:TREAZ_0529"/>
<dbReference type="EMBL" id="CP001841">
    <property type="protein sequence ID" value="AEF82293.1"/>
    <property type="molecule type" value="Genomic_DNA"/>
</dbReference>
<sequence length="349" mass="38258">MFLFAFFLPRLGAVEYTDGSVKLVLWEDNGRFSLYAKNAHSQYVPFFTDQDPRTSFLAVMVNDHSYKLGDTSSFKIRLGGDSRKPSLVFESSFLLVTEEFSFIQTSDAGEANGVSITITIENKVNQQSMVGLRYLLDTSLGEYRSGPPFAINAKAINSETLIEKGASTGYWVSENDTLSLTGSLSGDSIHFANWKRLNDVPWKTPYAQGRNFNSPPYSVGDSAVCYYFEPKAISRGETRTVSFTLAAGRSGGFPVQTAEVPPPAPETSETPETPAAVPTAIPEPVVIVPAPVLSPEDQKDRDLALIRQLIGRIDGYMISGAATEEELSAMEYTLGQLMAKYGMEPHTRP</sequence>
<organism evidence="2 3">
    <name type="scientific">Leadbettera azotonutricia (strain ATCC BAA-888 / DSM 13862 / ZAS-9)</name>
    <name type="common">Treponema azotonutricium</name>
    <dbReference type="NCBI Taxonomy" id="545695"/>
    <lineage>
        <taxon>Bacteria</taxon>
        <taxon>Pseudomonadati</taxon>
        <taxon>Spirochaetota</taxon>
        <taxon>Spirochaetia</taxon>
        <taxon>Spirochaetales</taxon>
        <taxon>Breznakiellaceae</taxon>
        <taxon>Leadbettera</taxon>
    </lineage>
</organism>
<dbReference type="eggNOG" id="COG1361">
    <property type="taxonomic scope" value="Bacteria"/>
</dbReference>
<dbReference type="STRING" id="545695.TREAZ_0529"/>
<evidence type="ECO:0000313" key="3">
    <source>
        <dbReference type="Proteomes" id="UP000009222"/>
    </source>
</evidence>
<name>F5YC44_LEAAZ</name>
<evidence type="ECO:0000256" key="1">
    <source>
        <dbReference type="SAM" id="MobiDB-lite"/>
    </source>
</evidence>
<feature type="region of interest" description="Disordered" evidence="1">
    <location>
        <begin position="254"/>
        <end position="276"/>
    </location>
</feature>
<protein>
    <submittedName>
        <fullName evidence="2">Uncharacterized protein</fullName>
    </submittedName>
</protein>
<dbReference type="HOGENOM" id="CLU_780621_0_0_12"/>
<dbReference type="Proteomes" id="UP000009222">
    <property type="component" value="Chromosome"/>
</dbReference>